<dbReference type="Proteomes" id="UP000005408">
    <property type="component" value="Unassembled WGS sequence"/>
</dbReference>
<evidence type="ECO:0000259" key="8">
    <source>
        <dbReference type="PROSITE" id="PS50853"/>
    </source>
</evidence>
<name>A0A8W8HM08_MAGGI</name>
<feature type="compositionally biased region" description="Low complexity" evidence="6">
    <location>
        <begin position="250"/>
        <end position="341"/>
    </location>
</feature>
<evidence type="ECO:0000256" key="5">
    <source>
        <dbReference type="ARBA" id="ARBA00023180"/>
    </source>
</evidence>
<dbReference type="InterPro" id="IPR003961">
    <property type="entry name" value="FN3_dom"/>
</dbReference>
<dbReference type="InterPro" id="IPR013783">
    <property type="entry name" value="Ig-like_fold"/>
</dbReference>
<sequence>MIPVDRNWLSLVGLWSGECPDVCRSLSTCLVDTIESQRQFHLCFMLTCIFSFCFQLCSGFCNGRPSGVSVAQLQPKRINISWDISNVNCGILQYAVHFEIRKPLTVFRSVNVTNPRQSSVVVDVTPSFTYNIYVNGLTATAEPPTPDSVSYTVPSTPPDDFPRIHVTSKTLTSLTVKWDKLSIYHRCGVISGYTLLYQRPDKSTVPIDVPGGEDTTQYTLTGLSPGTQYNIVIRAVNDAGAGKWSQPFLTVSTESPTTTATTPTTSTTTSSTTTTTTTTVKPTTTTTSTTTSTTPTTTTTTTTRPTTTSTPRPTTKTTATTTTARPTTSTTRRSTTRSPGTRAPPPHRAHIEAADDMSVPLLLAVVGGCILFLAVLIPAIFFICRYCCNKAPVGVTDPKPRQQSQREPPRRPSRYPEQIGLGVAHLVTVVDIQPTCKPPPVQRVRNPNVQYSEFSYEEGYKGFRPNHTGQDYPNLLRKVHRESPVEKPNSGSFPPVESSEVGEVSDLTYNRVNNNHVSHTNNVYIHNFMKTRRLFTPSTPVTPAIGYRKPKEYHDTLPVEEESPENFPFSQYSSLEKPKRFKTRAILREHSDPNYTL</sequence>
<evidence type="ECO:0000256" key="3">
    <source>
        <dbReference type="ARBA" id="ARBA00023157"/>
    </source>
</evidence>
<keyword evidence="3" id="KW-1015">Disulfide bond</keyword>
<feature type="transmembrane region" description="Helical" evidence="7">
    <location>
        <begin position="361"/>
        <end position="383"/>
    </location>
</feature>
<evidence type="ECO:0000256" key="1">
    <source>
        <dbReference type="ARBA" id="ARBA00022729"/>
    </source>
</evidence>
<keyword evidence="7" id="KW-0812">Transmembrane</keyword>
<dbReference type="CDD" id="cd00063">
    <property type="entry name" value="FN3"/>
    <property type="match status" value="1"/>
</dbReference>
<dbReference type="EnsemblMetazoa" id="G10189.1">
    <property type="protein sequence ID" value="G10189.1:cds"/>
    <property type="gene ID" value="G10189"/>
</dbReference>
<keyword evidence="5" id="KW-0325">Glycoprotein</keyword>
<dbReference type="PANTHER" id="PTHR23036">
    <property type="entry name" value="CYTOKINE RECEPTOR"/>
    <property type="match status" value="1"/>
</dbReference>
<keyword evidence="4" id="KW-0675">Receptor</keyword>
<evidence type="ECO:0000256" key="7">
    <source>
        <dbReference type="SAM" id="Phobius"/>
    </source>
</evidence>
<keyword evidence="1" id="KW-0732">Signal</keyword>
<keyword evidence="7" id="KW-1133">Transmembrane helix</keyword>
<dbReference type="GO" id="GO:0043235">
    <property type="term" value="C:receptor complex"/>
    <property type="evidence" value="ECO:0007669"/>
    <property type="project" value="TreeGrafter"/>
</dbReference>
<dbReference type="SUPFAM" id="SSF49265">
    <property type="entry name" value="Fibronectin type III"/>
    <property type="match status" value="1"/>
</dbReference>
<organism evidence="9 10">
    <name type="scientific">Magallana gigas</name>
    <name type="common">Pacific oyster</name>
    <name type="synonym">Crassostrea gigas</name>
    <dbReference type="NCBI Taxonomy" id="29159"/>
    <lineage>
        <taxon>Eukaryota</taxon>
        <taxon>Metazoa</taxon>
        <taxon>Spiralia</taxon>
        <taxon>Lophotrochozoa</taxon>
        <taxon>Mollusca</taxon>
        <taxon>Bivalvia</taxon>
        <taxon>Autobranchia</taxon>
        <taxon>Pteriomorphia</taxon>
        <taxon>Ostreida</taxon>
        <taxon>Ostreoidea</taxon>
        <taxon>Ostreidae</taxon>
        <taxon>Magallana</taxon>
    </lineage>
</organism>
<protein>
    <recommendedName>
        <fullName evidence="8">Fibronectin type-III domain-containing protein</fullName>
    </recommendedName>
</protein>
<evidence type="ECO:0000256" key="6">
    <source>
        <dbReference type="SAM" id="MobiDB-lite"/>
    </source>
</evidence>
<feature type="region of interest" description="Disordered" evidence="6">
    <location>
        <begin position="250"/>
        <end position="348"/>
    </location>
</feature>
<dbReference type="GO" id="GO:0004896">
    <property type="term" value="F:cytokine receptor activity"/>
    <property type="evidence" value="ECO:0007669"/>
    <property type="project" value="TreeGrafter"/>
</dbReference>
<dbReference type="SMART" id="SM00060">
    <property type="entry name" value="FN3"/>
    <property type="match status" value="2"/>
</dbReference>
<evidence type="ECO:0000313" key="10">
    <source>
        <dbReference type="Proteomes" id="UP000005408"/>
    </source>
</evidence>
<dbReference type="Gene3D" id="2.60.40.10">
    <property type="entry name" value="Immunoglobulins"/>
    <property type="match status" value="2"/>
</dbReference>
<keyword evidence="2" id="KW-0677">Repeat</keyword>
<keyword evidence="7" id="KW-0472">Membrane</keyword>
<dbReference type="AlphaFoldDB" id="A0A8W8HM08"/>
<evidence type="ECO:0000256" key="4">
    <source>
        <dbReference type="ARBA" id="ARBA00023170"/>
    </source>
</evidence>
<dbReference type="GO" id="GO:0009897">
    <property type="term" value="C:external side of plasma membrane"/>
    <property type="evidence" value="ECO:0007669"/>
    <property type="project" value="TreeGrafter"/>
</dbReference>
<keyword evidence="10" id="KW-1185">Reference proteome</keyword>
<proteinExistence type="predicted"/>
<evidence type="ECO:0000256" key="2">
    <source>
        <dbReference type="ARBA" id="ARBA00022737"/>
    </source>
</evidence>
<dbReference type="GO" id="GO:0019955">
    <property type="term" value="F:cytokine binding"/>
    <property type="evidence" value="ECO:0007669"/>
    <property type="project" value="TreeGrafter"/>
</dbReference>
<dbReference type="PROSITE" id="PS50853">
    <property type="entry name" value="FN3"/>
    <property type="match status" value="2"/>
</dbReference>
<feature type="region of interest" description="Disordered" evidence="6">
    <location>
        <begin position="394"/>
        <end position="417"/>
    </location>
</feature>
<accession>A0A8W8HM08</accession>
<reference evidence="9" key="1">
    <citation type="submission" date="2022-08" db="UniProtKB">
        <authorList>
            <consortium name="EnsemblMetazoa"/>
        </authorList>
    </citation>
    <scope>IDENTIFICATION</scope>
    <source>
        <strain evidence="9">05x7-T-G4-1.051#20</strain>
    </source>
</reference>
<feature type="domain" description="Fibronectin type-III" evidence="8">
    <location>
        <begin position="157"/>
        <end position="256"/>
    </location>
</feature>
<feature type="domain" description="Fibronectin type-III" evidence="8">
    <location>
        <begin position="64"/>
        <end position="155"/>
    </location>
</feature>
<dbReference type="InterPro" id="IPR050379">
    <property type="entry name" value="Type-I_Cytokine_Rcpt"/>
</dbReference>
<dbReference type="Pfam" id="PF00041">
    <property type="entry name" value="fn3"/>
    <property type="match status" value="1"/>
</dbReference>
<dbReference type="InterPro" id="IPR036116">
    <property type="entry name" value="FN3_sf"/>
</dbReference>
<evidence type="ECO:0000313" key="9">
    <source>
        <dbReference type="EnsemblMetazoa" id="G10189.1:cds"/>
    </source>
</evidence>
<dbReference type="PANTHER" id="PTHR23036:SF151">
    <property type="entry name" value="FIBRONECTIN TYPE-III DOMAIN-CONTAINING PROTEIN"/>
    <property type="match status" value="1"/>
</dbReference>